<feature type="domain" description="Carboxylesterase type B" evidence="6">
    <location>
        <begin position="2"/>
        <end position="242"/>
    </location>
</feature>
<dbReference type="WBParaSite" id="BTMF_0000379401-mRNA-1">
    <property type="protein sequence ID" value="BTMF_0000379401-mRNA-1"/>
    <property type="gene ID" value="BTMF_0000379401"/>
</dbReference>
<dbReference type="Proteomes" id="UP000280834">
    <property type="component" value="Unassembled WGS sequence"/>
</dbReference>
<keyword evidence="3 5" id="KW-0378">Hydrolase</keyword>
<dbReference type="GO" id="GO:0005886">
    <property type="term" value="C:plasma membrane"/>
    <property type="evidence" value="ECO:0007669"/>
    <property type="project" value="TreeGrafter"/>
</dbReference>
<dbReference type="InterPro" id="IPR002018">
    <property type="entry name" value="CarbesteraseB"/>
</dbReference>
<evidence type="ECO:0000256" key="3">
    <source>
        <dbReference type="ARBA" id="ARBA00022801"/>
    </source>
</evidence>
<evidence type="ECO:0000313" key="8">
    <source>
        <dbReference type="Proteomes" id="UP000280834"/>
    </source>
</evidence>
<comment type="similarity">
    <text evidence="1 5">Belongs to the type-B carboxylesterase/lipase family.</text>
</comment>
<dbReference type="AlphaFoldDB" id="A0A0R3QBR6"/>
<keyword evidence="2" id="KW-0719">Serine esterase</keyword>
<evidence type="ECO:0000313" key="7">
    <source>
        <dbReference type="EMBL" id="VDO14016.1"/>
    </source>
</evidence>
<evidence type="ECO:0000256" key="5">
    <source>
        <dbReference type="RuleBase" id="RU361235"/>
    </source>
</evidence>
<keyword evidence="4" id="KW-1015">Disulfide bond</keyword>
<dbReference type="EMBL" id="UZAG01002726">
    <property type="protein sequence ID" value="VDO14016.1"/>
    <property type="molecule type" value="Genomic_DNA"/>
</dbReference>
<evidence type="ECO:0000256" key="2">
    <source>
        <dbReference type="ARBA" id="ARBA00022487"/>
    </source>
</evidence>
<keyword evidence="8" id="KW-1185">Reference proteome</keyword>
<dbReference type="InterPro" id="IPR029058">
    <property type="entry name" value="AB_hydrolase_fold"/>
</dbReference>
<name>A0A0R3QBR6_9BILA</name>
<accession>A0A0R3QBR6</accession>
<reference evidence="7 8" key="2">
    <citation type="submission" date="2018-11" db="EMBL/GenBank/DDBJ databases">
        <authorList>
            <consortium name="Pathogen Informatics"/>
        </authorList>
    </citation>
    <scope>NUCLEOTIDE SEQUENCE [LARGE SCALE GENOMIC DNA]</scope>
</reference>
<dbReference type="InterPro" id="IPR000997">
    <property type="entry name" value="Cholinesterase"/>
</dbReference>
<evidence type="ECO:0000313" key="9">
    <source>
        <dbReference type="WBParaSite" id="BTMF_0000379401-mRNA-1"/>
    </source>
</evidence>
<dbReference type="GO" id="GO:0006581">
    <property type="term" value="P:acetylcholine catabolic process"/>
    <property type="evidence" value="ECO:0007669"/>
    <property type="project" value="TreeGrafter"/>
</dbReference>
<evidence type="ECO:0000256" key="1">
    <source>
        <dbReference type="ARBA" id="ARBA00005964"/>
    </source>
</evidence>
<dbReference type="EC" id="3.1.1.-" evidence="5"/>
<protein>
    <recommendedName>
        <fullName evidence="5">Carboxylic ester hydrolase</fullName>
        <ecNumber evidence="5">3.1.1.-</ecNumber>
    </recommendedName>
</protein>
<dbReference type="InterPro" id="IPR019826">
    <property type="entry name" value="Carboxylesterase_B_AS"/>
</dbReference>
<dbReference type="GO" id="GO:0003990">
    <property type="term" value="F:acetylcholinesterase activity"/>
    <property type="evidence" value="ECO:0007669"/>
    <property type="project" value="TreeGrafter"/>
</dbReference>
<organism evidence="9">
    <name type="scientific">Brugia timori</name>
    <dbReference type="NCBI Taxonomy" id="42155"/>
    <lineage>
        <taxon>Eukaryota</taxon>
        <taxon>Metazoa</taxon>
        <taxon>Ecdysozoa</taxon>
        <taxon>Nematoda</taxon>
        <taxon>Chromadorea</taxon>
        <taxon>Rhabditida</taxon>
        <taxon>Spirurina</taxon>
        <taxon>Spiruromorpha</taxon>
        <taxon>Filarioidea</taxon>
        <taxon>Onchocercidae</taxon>
        <taxon>Brugia</taxon>
    </lineage>
</organism>
<proteinExistence type="inferred from homology"/>
<evidence type="ECO:0000256" key="4">
    <source>
        <dbReference type="ARBA" id="ARBA00023157"/>
    </source>
</evidence>
<gene>
    <name evidence="7" type="ORF">BTMF_LOCUS3098</name>
</gene>
<dbReference type="PANTHER" id="PTHR43918:SF15">
    <property type="entry name" value="CARBOXYLIC ESTER HYDROLASE"/>
    <property type="match status" value="1"/>
</dbReference>
<dbReference type="Pfam" id="PF00135">
    <property type="entry name" value="COesterase"/>
    <property type="match status" value="1"/>
</dbReference>
<dbReference type="PROSITE" id="PS00122">
    <property type="entry name" value="CARBOXYLESTERASE_B_1"/>
    <property type="match status" value="1"/>
</dbReference>
<evidence type="ECO:0000259" key="6">
    <source>
        <dbReference type="Pfam" id="PF00135"/>
    </source>
</evidence>
<dbReference type="GO" id="GO:0019695">
    <property type="term" value="P:choline metabolic process"/>
    <property type="evidence" value="ECO:0007669"/>
    <property type="project" value="TreeGrafter"/>
</dbReference>
<dbReference type="InterPro" id="IPR050654">
    <property type="entry name" value="AChE-related_enzymes"/>
</dbReference>
<dbReference type="PRINTS" id="PR00878">
    <property type="entry name" value="CHOLNESTRASE"/>
</dbReference>
<reference evidence="9" key="1">
    <citation type="submission" date="2017-02" db="UniProtKB">
        <authorList>
            <consortium name="WormBaseParasite"/>
        </authorList>
    </citation>
    <scope>IDENTIFICATION</scope>
</reference>
<sequence length="243" mass="27127">MWVPEKHDGKVMVWIYGGGFYSGSPSLDLYDGRVLASRQKTIVVNINYRLGPFGFLYFGSRSSIPGNMGLMDQQLALRWIYENIASFGGDPNKITLFGESAGAASVTAHFFAPGSSRYFQRAVLMSGTIANSWAIKEKNMALQTSMFLAEKLNCTSGRNKHSDVHLIEKCIRQASAANIQKAADAVGVDQVLPMTFPFVPVEEDEHFFKGNLFTKLKMRDFTKDISVLIGSMKDEGTYWLPYY</sequence>
<dbReference type="GO" id="GO:0005615">
    <property type="term" value="C:extracellular space"/>
    <property type="evidence" value="ECO:0007669"/>
    <property type="project" value="TreeGrafter"/>
</dbReference>
<dbReference type="PANTHER" id="PTHR43918">
    <property type="entry name" value="ACETYLCHOLINESTERASE"/>
    <property type="match status" value="1"/>
</dbReference>
<dbReference type="Gene3D" id="3.40.50.1820">
    <property type="entry name" value="alpha/beta hydrolase"/>
    <property type="match status" value="1"/>
</dbReference>
<dbReference type="STRING" id="42155.A0A0R3QBR6"/>
<dbReference type="SUPFAM" id="SSF53474">
    <property type="entry name" value="alpha/beta-Hydrolases"/>
    <property type="match status" value="1"/>
</dbReference>